<name>G8ZV01_TORDE</name>
<evidence type="ECO:0000256" key="4">
    <source>
        <dbReference type="SAM" id="MobiDB-lite"/>
    </source>
</evidence>
<evidence type="ECO:0000313" key="5">
    <source>
        <dbReference type="EMBL" id="CCE92445.1"/>
    </source>
</evidence>
<keyword evidence="3" id="KW-0539">Nucleus</keyword>
<dbReference type="Proteomes" id="UP000005627">
    <property type="component" value="Chromosome 5"/>
</dbReference>
<feature type="region of interest" description="Disordered" evidence="4">
    <location>
        <begin position="105"/>
        <end position="130"/>
    </location>
</feature>
<dbReference type="GO" id="GO:0000127">
    <property type="term" value="C:transcription factor TFIIIC complex"/>
    <property type="evidence" value="ECO:0007669"/>
    <property type="project" value="EnsemblFungi"/>
</dbReference>
<evidence type="ECO:0000256" key="2">
    <source>
        <dbReference type="ARBA" id="ARBA00023163"/>
    </source>
</evidence>
<dbReference type="GO" id="GO:0001003">
    <property type="term" value="F:RNA polymerase III type 2 promoter sequence-specific DNA binding"/>
    <property type="evidence" value="ECO:0007669"/>
    <property type="project" value="EnsemblFungi"/>
</dbReference>
<dbReference type="GO" id="GO:0005634">
    <property type="term" value="C:nucleus"/>
    <property type="evidence" value="ECO:0007669"/>
    <property type="project" value="UniProtKB-SubCell"/>
</dbReference>
<dbReference type="PANTHER" id="PTHR15052">
    <property type="entry name" value="RNA POLYMERASE III TRANSCRIPTION INITIATION FACTOR COMPLEX SUBUNIT"/>
    <property type="match status" value="1"/>
</dbReference>
<dbReference type="AlphaFoldDB" id="G8ZV01"/>
<evidence type="ECO:0000256" key="3">
    <source>
        <dbReference type="ARBA" id="ARBA00023242"/>
    </source>
</evidence>
<dbReference type="GeneID" id="11503846"/>
<dbReference type="GO" id="GO:0001002">
    <property type="term" value="F:RNA polymerase III type 1 promoter sequence-specific DNA binding"/>
    <property type="evidence" value="ECO:0007669"/>
    <property type="project" value="EnsemblFungi"/>
</dbReference>
<evidence type="ECO:0000256" key="1">
    <source>
        <dbReference type="ARBA" id="ARBA00004123"/>
    </source>
</evidence>
<dbReference type="InterPro" id="IPR036322">
    <property type="entry name" value="WD40_repeat_dom_sf"/>
</dbReference>
<keyword evidence="2" id="KW-0804">Transcription</keyword>
<dbReference type="GO" id="GO:0042791">
    <property type="term" value="P:5S class rRNA transcription by RNA polymerase III"/>
    <property type="evidence" value="ECO:0007669"/>
    <property type="project" value="EnsemblFungi"/>
</dbReference>
<dbReference type="SUPFAM" id="SSF50978">
    <property type="entry name" value="WD40 repeat-like"/>
    <property type="match status" value="1"/>
</dbReference>
<protein>
    <recommendedName>
        <fullName evidence="7">Transcription factor tau 91 kDa subunit</fullName>
    </recommendedName>
</protein>
<sequence length="644" mass="72638">MQFEEPSKVNKYHIARSACPMIPAKRRRGRPRKNDLSKLDANLDIIASAVDQATFDARSSRMPRKVPVGDGNDEIIDTTNGDDEDFIPELDDLVVELDEAENIVKGKKKQKVKRPRTSSSRGNTPGSTLEDKGRVIRALKDLSSARDKIERLYGLNQEKLLNLAKVKEGFETCVFCFPHENIQRDSPYFIDLIPPCASDNVYEQLIGKQRTVKHEIDEIELSQMFKKRIKPLQVVIGEAELSLNVDQKSEFPVLPYGERTGFVYNTGSLITDIAWLKQDDEQCQYLAVSVSQYFDKPSDINLRMLEVEEHVACLEIYKLDPHTLAFNKLQTLVHNFGETWNLKWHEGCRSPGSLGSLIFVCQDGTVKMLDVKMTEEYSIHMIEQPAICVKLPKSMITCFDFMSATRIVCGFKNGFVAEFDLLDPRLPSYYRKIHDSYILTLLVAYSEFENPVVATVAVDGYYYLFDPKDIFTSKTNVTRFRGTNIIPLSYIPQLYAIVNSDGSNTLKTVAPRAAFAVHPVSSQDTSIVSLGTSRIHPLCLSGGSDGNVVIDNIARRLLTGIKNSSLTHTSLRLWKWEYSKVEDKFRLNHAYEPFKSSINEVTGLRIDPHGVNVSCIKWNETSVGGQFYAFANSAGILTVEKLGK</sequence>
<feature type="compositionally biased region" description="Basic residues" evidence="4">
    <location>
        <begin position="105"/>
        <end position="116"/>
    </location>
</feature>
<dbReference type="EMBL" id="HE616746">
    <property type="protein sequence ID" value="CCE92445.1"/>
    <property type="molecule type" value="Genomic_DNA"/>
</dbReference>
<proteinExistence type="predicted"/>
<dbReference type="InParanoid" id="G8ZV01"/>
<organism evidence="5 6">
    <name type="scientific">Torulaspora delbrueckii</name>
    <name type="common">Yeast</name>
    <name type="synonym">Candida colliculosa</name>
    <dbReference type="NCBI Taxonomy" id="4950"/>
    <lineage>
        <taxon>Eukaryota</taxon>
        <taxon>Fungi</taxon>
        <taxon>Dikarya</taxon>
        <taxon>Ascomycota</taxon>
        <taxon>Saccharomycotina</taxon>
        <taxon>Saccharomycetes</taxon>
        <taxon>Saccharomycetales</taxon>
        <taxon>Saccharomycetaceae</taxon>
        <taxon>Torulaspora</taxon>
    </lineage>
</organism>
<gene>
    <name evidence="5" type="primary">TDEL0E02020</name>
    <name evidence="5" type="ORF">TDEL_0E02020</name>
</gene>
<evidence type="ECO:0008006" key="7">
    <source>
        <dbReference type="Google" id="ProtNLM"/>
    </source>
</evidence>
<reference evidence="5 6" key="1">
    <citation type="journal article" date="2011" name="Proc. Natl. Acad. Sci. U.S.A.">
        <title>Evolutionary erosion of yeast sex chromosomes by mating-type switching accidents.</title>
        <authorList>
            <person name="Gordon J.L."/>
            <person name="Armisen D."/>
            <person name="Proux-Wera E."/>
            <person name="Oheigeartaigh S.S."/>
            <person name="Byrne K.P."/>
            <person name="Wolfe K.H."/>
        </authorList>
    </citation>
    <scope>NUCLEOTIDE SEQUENCE [LARGE SCALE GENOMIC DNA]</scope>
    <source>
        <strain evidence="6">ATCC 10662 / CBS 1146 / NBRC 0425 / NCYC 2629 / NRRL Y-866</strain>
    </source>
</reference>
<dbReference type="PANTHER" id="PTHR15052:SF2">
    <property type="entry name" value="GENERAL TRANSCRIPTION FACTOR 3C POLYPEPTIDE 2"/>
    <property type="match status" value="1"/>
</dbReference>
<dbReference type="FunCoup" id="G8ZV01">
    <property type="interactions" value="259"/>
</dbReference>
<dbReference type="RefSeq" id="XP_003681656.1">
    <property type="nucleotide sequence ID" value="XM_003681608.1"/>
</dbReference>
<dbReference type="OrthoDB" id="4703at2759"/>
<dbReference type="eggNOG" id="ENOG502S1WJ">
    <property type="taxonomic scope" value="Eukaryota"/>
</dbReference>
<feature type="compositionally biased region" description="Polar residues" evidence="4">
    <location>
        <begin position="117"/>
        <end position="127"/>
    </location>
</feature>
<evidence type="ECO:0000313" key="6">
    <source>
        <dbReference type="Proteomes" id="UP000005627"/>
    </source>
</evidence>
<comment type="subcellular location">
    <subcellularLocation>
        <location evidence="1">Nucleus</location>
    </subcellularLocation>
</comment>
<dbReference type="Gene3D" id="2.130.10.10">
    <property type="entry name" value="YVTN repeat-like/Quinoprotein amine dehydrogenase"/>
    <property type="match status" value="1"/>
</dbReference>
<dbReference type="HOGENOM" id="CLU_023122_0_0_1"/>
<accession>G8ZV01</accession>
<dbReference type="STRING" id="1076872.G8ZV01"/>
<dbReference type="KEGG" id="tdl:TDEL_0E02020"/>
<dbReference type="InterPro" id="IPR015943">
    <property type="entry name" value="WD40/YVTN_repeat-like_dom_sf"/>
</dbReference>
<keyword evidence="6" id="KW-1185">Reference proteome</keyword>
<dbReference type="InterPro" id="IPR052416">
    <property type="entry name" value="GTF3C_component"/>
</dbReference>